<organism evidence="2 3">
    <name type="scientific">Phytophthora nicotianae P1569</name>
    <dbReference type="NCBI Taxonomy" id="1317065"/>
    <lineage>
        <taxon>Eukaryota</taxon>
        <taxon>Sar</taxon>
        <taxon>Stramenopiles</taxon>
        <taxon>Oomycota</taxon>
        <taxon>Peronosporomycetes</taxon>
        <taxon>Peronosporales</taxon>
        <taxon>Peronosporaceae</taxon>
        <taxon>Phytophthora</taxon>
    </lineage>
</organism>
<feature type="compositionally biased region" description="Polar residues" evidence="1">
    <location>
        <begin position="18"/>
        <end position="30"/>
    </location>
</feature>
<feature type="region of interest" description="Disordered" evidence="1">
    <location>
        <begin position="1"/>
        <end position="34"/>
    </location>
</feature>
<dbReference type="HOGENOM" id="CLU_2662064_0_0_1"/>
<evidence type="ECO:0000256" key="1">
    <source>
        <dbReference type="SAM" id="MobiDB-lite"/>
    </source>
</evidence>
<name>V9DTP4_PHYNI</name>
<evidence type="ECO:0000313" key="2">
    <source>
        <dbReference type="EMBL" id="ETI29708.1"/>
    </source>
</evidence>
<dbReference type="AlphaFoldDB" id="V9DTP4"/>
<sequence>KQPEATQRRSIPDEETGSDCNSKGLTSSGANRGGGCQSLCSVFFSSTNTIEDATRSKATQRAANLGVGCTTAPYRR</sequence>
<reference evidence="2 3" key="1">
    <citation type="submission" date="2013-11" db="EMBL/GenBank/DDBJ databases">
        <title>The Genome Sequence of Phytophthora parasitica P1569.</title>
        <authorList>
            <consortium name="The Broad Institute Genomics Platform"/>
            <person name="Russ C."/>
            <person name="Tyler B."/>
            <person name="Panabieres F."/>
            <person name="Shan W."/>
            <person name="Tripathy S."/>
            <person name="Grunwald N."/>
            <person name="Machado M."/>
            <person name="Johnson C.S."/>
            <person name="Arredondo F."/>
            <person name="Hong C."/>
            <person name="Coffey M."/>
            <person name="Young S.K."/>
            <person name="Zeng Q."/>
            <person name="Gargeya S."/>
            <person name="Fitzgerald M."/>
            <person name="Abouelleil A."/>
            <person name="Alvarado L."/>
            <person name="Chapman S.B."/>
            <person name="Gainer-Dewar J."/>
            <person name="Goldberg J."/>
            <person name="Griggs A."/>
            <person name="Gujja S."/>
            <person name="Hansen M."/>
            <person name="Howarth C."/>
            <person name="Imamovic A."/>
            <person name="Ireland A."/>
            <person name="Larimer J."/>
            <person name="McCowan C."/>
            <person name="Murphy C."/>
            <person name="Pearson M."/>
            <person name="Poon T.W."/>
            <person name="Priest M."/>
            <person name="Roberts A."/>
            <person name="Saif S."/>
            <person name="Shea T."/>
            <person name="Sykes S."/>
            <person name="Wortman J."/>
            <person name="Nusbaum C."/>
            <person name="Birren B."/>
        </authorList>
    </citation>
    <scope>NUCLEOTIDE SEQUENCE [LARGE SCALE GENOMIC DNA]</scope>
    <source>
        <strain evidence="2 3">P1569</strain>
    </source>
</reference>
<accession>V9DTP4</accession>
<feature type="non-terminal residue" evidence="2">
    <location>
        <position position="1"/>
    </location>
</feature>
<protein>
    <submittedName>
        <fullName evidence="2">Uncharacterized protein</fullName>
    </submittedName>
</protein>
<dbReference type="EMBL" id="ANIZ01004905">
    <property type="protein sequence ID" value="ETI29708.1"/>
    <property type="molecule type" value="Genomic_DNA"/>
</dbReference>
<keyword evidence="3" id="KW-1185">Reference proteome</keyword>
<dbReference type="Proteomes" id="UP000018721">
    <property type="component" value="Unassembled WGS sequence"/>
</dbReference>
<proteinExistence type="predicted"/>
<feature type="compositionally biased region" description="Basic and acidic residues" evidence="1">
    <location>
        <begin position="1"/>
        <end position="12"/>
    </location>
</feature>
<comment type="caution">
    <text evidence="2">The sequence shown here is derived from an EMBL/GenBank/DDBJ whole genome shotgun (WGS) entry which is preliminary data.</text>
</comment>
<gene>
    <name evidence="2" type="ORF">F443_23179</name>
</gene>
<evidence type="ECO:0000313" key="3">
    <source>
        <dbReference type="Proteomes" id="UP000018721"/>
    </source>
</evidence>